<sequence length="246" mass="26845">MEDESLIYKSKGKASLPHLCVLSNVSPYNGPLTQTFKVIPEADMKPPLYNSGLKVNQEVLRHNSLAHLGHSQTSYICPQPRMPPRSGQNCSIQALQTREGPEVHTTIMDNHPAWGSGMSNGDGSAPSHHEDTHLGEHPHPSHLEALLSSSTLRPSAIRDLCEEDRRESMASEVLIPNPRKTSFMIRPPSESLSSISGCTSPSLHTSEESDELGSLQGDMPMMPPAGGRRMSMASSARMDGDNQAWF</sequence>
<proteinExistence type="predicted"/>
<reference evidence="2 3" key="1">
    <citation type="submission" date="2024-01" db="EMBL/GenBank/DDBJ databases">
        <authorList>
            <person name="Alioto T."/>
            <person name="Alioto T."/>
            <person name="Gomez Garrido J."/>
        </authorList>
    </citation>
    <scope>NUCLEOTIDE SEQUENCE [LARGE SCALE GENOMIC DNA]</scope>
</reference>
<evidence type="ECO:0000313" key="2">
    <source>
        <dbReference type="EMBL" id="CAK6977738.1"/>
    </source>
</evidence>
<feature type="region of interest" description="Disordered" evidence="1">
    <location>
        <begin position="180"/>
        <end position="246"/>
    </location>
</feature>
<comment type="caution">
    <text evidence="2">The sequence shown here is derived from an EMBL/GenBank/DDBJ whole genome shotgun (WGS) entry which is preliminary data.</text>
</comment>
<name>A0AAV1Q1C0_SCOSC</name>
<dbReference type="EMBL" id="CAWUFR010000427">
    <property type="protein sequence ID" value="CAK6977738.1"/>
    <property type="molecule type" value="Genomic_DNA"/>
</dbReference>
<evidence type="ECO:0000256" key="1">
    <source>
        <dbReference type="SAM" id="MobiDB-lite"/>
    </source>
</evidence>
<protein>
    <submittedName>
        <fullName evidence="2">Gap junction alpha-10 protein-like</fullName>
    </submittedName>
</protein>
<accession>A0AAV1Q1C0</accession>
<dbReference type="AlphaFoldDB" id="A0AAV1Q1C0"/>
<keyword evidence="3" id="KW-1185">Reference proteome</keyword>
<organism evidence="2 3">
    <name type="scientific">Scomber scombrus</name>
    <name type="common">Atlantic mackerel</name>
    <name type="synonym">Scomber vernalis</name>
    <dbReference type="NCBI Taxonomy" id="13677"/>
    <lineage>
        <taxon>Eukaryota</taxon>
        <taxon>Metazoa</taxon>
        <taxon>Chordata</taxon>
        <taxon>Craniata</taxon>
        <taxon>Vertebrata</taxon>
        <taxon>Euteleostomi</taxon>
        <taxon>Actinopterygii</taxon>
        <taxon>Neopterygii</taxon>
        <taxon>Teleostei</taxon>
        <taxon>Neoteleostei</taxon>
        <taxon>Acanthomorphata</taxon>
        <taxon>Pelagiaria</taxon>
        <taxon>Scombriformes</taxon>
        <taxon>Scombridae</taxon>
        <taxon>Scomber</taxon>
    </lineage>
</organism>
<dbReference type="Proteomes" id="UP001314229">
    <property type="component" value="Unassembled WGS sequence"/>
</dbReference>
<feature type="region of interest" description="Disordered" evidence="1">
    <location>
        <begin position="113"/>
        <end position="141"/>
    </location>
</feature>
<evidence type="ECO:0000313" key="3">
    <source>
        <dbReference type="Proteomes" id="UP001314229"/>
    </source>
</evidence>
<feature type="compositionally biased region" description="Polar residues" evidence="1">
    <location>
        <begin position="190"/>
        <end position="204"/>
    </location>
</feature>
<feature type="compositionally biased region" description="Basic and acidic residues" evidence="1">
    <location>
        <begin position="127"/>
        <end position="141"/>
    </location>
</feature>
<gene>
    <name evidence="2" type="ORF">FSCOSCO3_A006039</name>
</gene>